<keyword evidence="5" id="KW-1185">Reference proteome</keyword>
<reference evidence="5" key="1">
    <citation type="journal article" date="2019" name="Int. J. Syst. Evol. Microbiol.">
        <title>The Global Catalogue of Microorganisms (GCM) 10K type strain sequencing project: providing services to taxonomists for standard genome sequencing and annotation.</title>
        <authorList>
            <consortium name="The Broad Institute Genomics Platform"/>
            <consortium name="The Broad Institute Genome Sequencing Center for Infectious Disease"/>
            <person name="Wu L."/>
            <person name="Ma J."/>
        </authorList>
    </citation>
    <scope>NUCLEOTIDE SEQUENCE [LARGE SCALE GENOMIC DNA]</scope>
    <source>
        <strain evidence="5">JCM 18298</strain>
    </source>
</reference>
<dbReference type="EMBL" id="BAABJM010000003">
    <property type="protein sequence ID" value="GAA5059564.1"/>
    <property type="molecule type" value="Genomic_DNA"/>
</dbReference>
<dbReference type="InterPro" id="IPR054491">
    <property type="entry name" value="MGH1-like_GH"/>
</dbReference>
<dbReference type="InterPro" id="IPR008928">
    <property type="entry name" value="6-hairpin_glycosidase_sf"/>
</dbReference>
<sequence length="734" mass="79525">MMITKIHEVGRSPDYTDPGEQTSRPAQLPEAVNVTSPWGDGADPNAPDAIGAGVTLVEGSTFCVSDSGGVINAHRAEGLFVRDTRVLSHWRLTIDGLEPQVLTVRNAAPYSATLLARTAPTPGRADSLALVVVGRHVGDGMREDLTVRNLASEPRQCEIVLELGADFADLFEVKDGRFGDGAVTTARATDDAVEITRAELDMAVTVVGTGAVAKGSELRWSATLPARGEWTTCIEYLPALRAEAAAPRYPCGTPVNHSAPARRLREWYANSPTAHTADETLAAVLRRTVTDLGALRIFDPDHPERSVVAAGAPWFMALFGRDSLLTSWMVLPLDRRLAVGTLQSLAGLQGSVVEPATEQQPGRIAHEVRFGRAATRLLGGGSAYYGTADATPLFVMLLGELHRWGLDPGIRDELLPHADRALDWVENYGDIDGDGFVEYQRAVGHGLANQGWKDSWDGVNFIDGSMPEAPIALAEVQGYVYAAYLARAALAAATGDQDTVKRCRERAARLKTEFNEKFWLPEHGWFAIGLDRDKRPIDALTSNNGHLLWTGIVDDDKAASVAEHLLSPEMFSGWGIRTLATSMGAYNPVSYHNGSVWPHDNAICAAGLMRYGFTEYAGRVVTAVLDASTRFGYRLPELFCGFDRDEFDVPVPYPTSCSPQAWSAAAPLLFLRTLLRLEPGVPERELSVAPVVPARYLPLSVTGLRVGPDVLTVTVDDDGWQVRGLSGDLRRSDR</sequence>
<dbReference type="Proteomes" id="UP001500603">
    <property type="component" value="Unassembled WGS sequence"/>
</dbReference>
<evidence type="ECO:0000313" key="4">
    <source>
        <dbReference type="EMBL" id="GAA5059564.1"/>
    </source>
</evidence>
<dbReference type="Pfam" id="PF22422">
    <property type="entry name" value="MGH1-like_GH"/>
    <property type="match status" value="1"/>
</dbReference>
<proteinExistence type="predicted"/>
<dbReference type="InterPro" id="IPR032856">
    <property type="entry name" value="GDE_N_bis"/>
</dbReference>
<evidence type="ECO:0000313" key="5">
    <source>
        <dbReference type="Proteomes" id="UP001500603"/>
    </source>
</evidence>
<evidence type="ECO:0000259" key="3">
    <source>
        <dbReference type="Pfam" id="PF22422"/>
    </source>
</evidence>
<protein>
    <submittedName>
        <fullName evidence="4">Glycogen debranching N-terminal domain-containing protein</fullName>
    </submittedName>
</protein>
<feature type="compositionally biased region" description="Basic and acidic residues" evidence="1">
    <location>
        <begin position="1"/>
        <end position="11"/>
    </location>
</feature>
<accession>A0ABP9KN82</accession>
<feature type="domain" description="Putative glycogen debranching enzyme N-terminal" evidence="2">
    <location>
        <begin position="56"/>
        <end position="234"/>
    </location>
</feature>
<name>A0ABP9KN82_9NOCA</name>
<gene>
    <name evidence="4" type="ORF">GCM10023318_40220</name>
</gene>
<dbReference type="Pfam" id="PF14742">
    <property type="entry name" value="GDE_N_bis"/>
    <property type="match status" value="1"/>
</dbReference>
<evidence type="ECO:0000256" key="1">
    <source>
        <dbReference type="SAM" id="MobiDB-lite"/>
    </source>
</evidence>
<dbReference type="SUPFAM" id="SSF48208">
    <property type="entry name" value="Six-hairpin glycosidases"/>
    <property type="match status" value="1"/>
</dbReference>
<evidence type="ECO:0000259" key="2">
    <source>
        <dbReference type="Pfam" id="PF14742"/>
    </source>
</evidence>
<dbReference type="Gene3D" id="1.50.10.10">
    <property type="match status" value="1"/>
</dbReference>
<feature type="domain" description="Mannosylglycerate hydrolase MGH1-like glycoside hydrolase" evidence="3">
    <location>
        <begin position="453"/>
        <end position="627"/>
    </location>
</feature>
<feature type="region of interest" description="Disordered" evidence="1">
    <location>
        <begin position="1"/>
        <end position="27"/>
    </location>
</feature>
<comment type="caution">
    <text evidence="4">The sequence shown here is derived from an EMBL/GenBank/DDBJ whole genome shotgun (WGS) entry which is preliminary data.</text>
</comment>
<organism evidence="4 5">
    <name type="scientific">Nocardia callitridis</name>
    <dbReference type="NCBI Taxonomy" id="648753"/>
    <lineage>
        <taxon>Bacteria</taxon>
        <taxon>Bacillati</taxon>
        <taxon>Actinomycetota</taxon>
        <taxon>Actinomycetes</taxon>
        <taxon>Mycobacteriales</taxon>
        <taxon>Nocardiaceae</taxon>
        <taxon>Nocardia</taxon>
    </lineage>
</organism>
<dbReference type="InterPro" id="IPR012341">
    <property type="entry name" value="6hp_glycosidase-like_sf"/>
</dbReference>